<sequence>MVDVSGRRREPKGIPTGGRFADEMGGASDASDLADPFGPMPAAAPVVEDAERTRDLIARAAGFEFGPDGARPLDADGRPLTDAALDTRTAKASSKFQAAVRERFASDMSDIPYQDRRKAVKQMWRMSNAYTRRRAIDGSPNRRFIPSESIANSLRRRRDSDAAVSTLVDLFHEDANAASAVIRNGFPRDRKGAFAFINKTKNLHGKDGKPVHGWYEDKDGKPKFGVLPNPKGAAARSYLRMLYQPTKGVPTDPTTRKAVVDALNQIGEVGGPTAQAKAFWNICYGDGSPTNLRGDVDYAKSIVAGRRANRFGVGKIDEYSHGGRAQDGSGQGNAARMAAYEGGLTHEAAVAFCAMEPRDPKVSSGKTAHAHTYITRRRRNAKTGLMENVKPRRLSEMRSYIHQVYSVSDSEVARYKADHPEDFGGETD</sequence>
<dbReference type="Proteomes" id="UP000464884">
    <property type="component" value="Chromosome"/>
</dbReference>
<dbReference type="RefSeq" id="WP_147328261.1">
    <property type="nucleotide sequence ID" value="NZ_CP047129.1"/>
</dbReference>
<name>A0A6I6QZA2_BIFAD</name>
<proteinExistence type="predicted"/>
<feature type="region of interest" description="Disordered" evidence="1">
    <location>
        <begin position="1"/>
        <end position="42"/>
    </location>
</feature>
<dbReference type="EMBL" id="CP047129">
    <property type="protein sequence ID" value="QHB62658.1"/>
    <property type="molecule type" value="Genomic_DNA"/>
</dbReference>
<gene>
    <name evidence="2" type="ORF">F3K97_04840</name>
</gene>
<accession>A0A6I6QZA2</accession>
<feature type="compositionally biased region" description="Basic and acidic residues" evidence="1">
    <location>
        <begin position="1"/>
        <end position="12"/>
    </location>
</feature>
<evidence type="ECO:0000256" key="1">
    <source>
        <dbReference type="SAM" id="MobiDB-lite"/>
    </source>
</evidence>
<reference evidence="2 3" key="1">
    <citation type="submission" date="2019-12" db="EMBL/GenBank/DDBJ databases">
        <title>Draft Genome Sequence of Bifidobacterium adolescentis ZJ2.</title>
        <authorList>
            <person name="Jin Z."/>
        </authorList>
    </citation>
    <scope>NUCLEOTIDE SEQUENCE [LARGE SCALE GENOMIC DNA]</scope>
    <source>
        <strain evidence="2 3">ZJ2</strain>
    </source>
</reference>
<dbReference type="AlphaFoldDB" id="A0A6I6QZA2"/>
<evidence type="ECO:0000313" key="2">
    <source>
        <dbReference type="EMBL" id="QHB62658.1"/>
    </source>
</evidence>
<evidence type="ECO:0000313" key="3">
    <source>
        <dbReference type="Proteomes" id="UP000464884"/>
    </source>
</evidence>
<protein>
    <submittedName>
        <fullName evidence="2">Uncharacterized protein</fullName>
    </submittedName>
</protein>
<organism evidence="2 3">
    <name type="scientific">Bifidobacterium adolescentis</name>
    <dbReference type="NCBI Taxonomy" id="1680"/>
    <lineage>
        <taxon>Bacteria</taxon>
        <taxon>Bacillati</taxon>
        <taxon>Actinomycetota</taxon>
        <taxon>Actinomycetes</taxon>
        <taxon>Bifidobacteriales</taxon>
        <taxon>Bifidobacteriaceae</taxon>
        <taxon>Bifidobacterium</taxon>
    </lineage>
</organism>